<reference evidence="1" key="1">
    <citation type="submission" date="2021-12" db="EMBL/GenBank/DDBJ databases">
        <authorList>
            <person name="Zaccaron A."/>
            <person name="Stergiopoulos I."/>
        </authorList>
    </citation>
    <scope>NUCLEOTIDE SEQUENCE</scope>
    <source>
        <strain evidence="1">Race5_Kim</strain>
    </source>
</reference>
<sequence length="395" mass="44507">MTRRKTDALGGLDYNTCKRAELDTFWRARVGKPVSGKIKKKADLIRVSRPIDRSPGVFRFLDLPAEMRNMVYAELLSVGDERCQPRCTSLMDAIITDIVVRIHNETSGILYADNVPEVTVTWCSVVRMGIIESVQRLLSVEVGGAMLAEIARRGEYSLQKVTECWNQAQLKMFKRIDVKMYVYDDTAPPGMIIQQLVQSANQALYSLCSLLGMSKALKQLDVQFLNIPEDASGKTSQLLEVTWPLRLLAKEVEISVNDKDQPVDISSFASIQDLRKPAYDLSGKLIAIQNICRSLMNTISKTGTPLDKELKELRMLRQLTALHVYSEGSVKPSRHKLMQKDAEQAGRNLPVMVEGILIVDNQSRLAIQESAMEEVEKLEVTRLKVGEIRDRVLRL</sequence>
<evidence type="ECO:0000313" key="2">
    <source>
        <dbReference type="Proteomes" id="UP000756132"/>
    </source>
</evidence>
<organism evidence="1 2">
    <name type="scientific">Passalora fulva</name>
    <name type="common">Tomato leaf mold</name>
    <name type="synonym">Cladosporium fulvum</name>
    <dbReference type="NCBI Taxonomy" id="5499"/>
    <lineage>
        <taxon>Eukaryota</taxon>
        <taxon>Fungi</taxon>
        <taxon>Dikarya</taxon>
        <taxon>Ascomycota</taxon>
        <taxon>Pezizomycotina</taxon>
        <taxon>Dothideomycetes</taxon>
        <taxon>Dothideomycetidae</taxon>
        <taxon>Mycosphaerellales</taxon>
        <taxon>Mycosphaerellaceae</taxon>
        <taxon>Fulvia</taxon>
    </lineage>
</organism>
<protein>
    <submittedName>
        <fullName evidence="1">Uncharacterized protein</fullName>
    </submittedName>
</protein>
<keyword evidence="2" id="KW-1185">Reference proteome</keyword>
<accession>A0A9Q8UT68</accession>
<dbReference type="RefSeq" id="XP_047765841.1">
    <property type="nucleotide sequence ID" value="XM_047908646.1"/>
</dbReference>
<dbReference type="AlphaFoldDB" id="A0A9Q8UT68"/>
<dbReference type="KEGG" id="ffu:CLAFUR5_09498"/>
<reference evidence="1" key="2">
    <citation type="journal article" date="2022" name="Microb. Genom.">
        <title>A chromosome-scale genome assembly of the tomato pathogen Cladosporium fulvum reveals a compartmentalized genome architecture and the presence of a dispensable chromosome.</title>
        <authorList>
            <person name="Zaccaron A.Z."/>
            <person name="Chen L.H."/>
            <person name="Samaras A."/>
            <person name="Stergiopoulos I."/>
        </authorList>
    </citation>
    <scope>NUCLEOTIDE SEQUENCE</scope>
    <source>
        <strain evidence="1">Race5_Kim</strain>
    </source>
</reference>
<dbReference type="Proteomes" id="UP000756132">
    <property type="component" value="Chromosome 9"/>
</dbReference>
<proteinExistence type="predicted"/>
<evidence type="ECO:0000313" key="1">
    <source>
        <dbReference type="EMBL" id="UJO21475.1"/>
    </source>
</evidence>
<dbReference type="GeneID" id="71989376"/>
<name>A0A9Q8UT68_PASFU</name>
<dbReference type="EMBL" id="CP090171">
    <property type="protein sequence ID" value="UJO21475.1"/>
    <property type="molecule type" value="Genomic_DNA"/>
</dbReference>
<gene>
    <name evidence="1" type="ORF">CLAFUR5_09498</name>
</gene>